<keyword evidence="3" id="KW-0479">Metal-binding</keyword>
<dbReference type="SUPFAM" id="SSF50022">
    <property type="entry name" value="ISP domain"/>
    <property type="match status" value="1"/>
</dbReference>
<evidence type="ECO:0000256" key="1">
    <source>
        <dbReference type="ARBA" id="ARBA00001962"/>
    </source>
</evidence>
<dbReference type="OrthoDB" id="5243643at2"/>
<evidence type="ECO:0000256" key="2">
    <source>
        <dbReference type="ARBA" id="ARBA00022714"/>
    </source>
</evidence>
<keyword evidence="5" id="KW-0408">Iron</keyword>
<keyword evidence="7" id="KW-0520">NAD</keyword>
<protein>
    <submittedName>
        <fullName evidence="9">Rieske (2Fe-2S) iron-sulfur domain protein</fullName>
    </submittedName>
</protein>
<dbReference type="PROSITE" id="PS51296">
    <property type="entry name" value="RIESKE"/>
    <property type="match status" value="1"/>
</dbReference>
<dbReference type="InterPro" id="IPR015879">
    <property type="entry name" value="Ring_hydroxy_dOase_asu_C_dom"/>
</dbReference>
<dbReference type="InterPro" id="IPR017941">
    <property type="entry name" value="Rieske_2Fe-2S"/>
</dbReference>
<organism evidence="9 10">
    <name type="scientific">Pseudofrankia inefficax (strain DSM 45817 / CECT 9037 / DDB 130130 / EuI1c)</name>
    <name type="common">Frankia inefficax</name>
    <dbReference type="NCBI Taxonomy" id="298654"/>
    <lineage>
        <taxon>Bacteria</taxon>
        <taxon>Bacillati</taxon>
        <taxon>Actinomycetota</taxon>
        <taxon>Actinomycetes</taxon>
        <taxon>Frankiales</taxon>
        <taxon>Frankiaceae</taxon>
        <taxon>Pseudofrankia</taxon>
    </lineage>
</organism>
<proteinExistence type="predicted"/>
<dbReference type="GO" id="GO:0005506">
    <property type="term" value="F:iron ion binding"/>
    <property type="evidence" value="ECO:0007669"/>
    <property type="project" value="InterPro"/>
</dbReference>
<dbReference type="Gene3D" id="3.90.380.10">
    <property type="entry name" value="Naphthalene 1,2-dioxygenase Alpha Subunit, Chain A, domain 1"/>
    <property type="match status" value="1"/>
</dbReference>
<dbReference type="PRINTS" id="PR00090">
    <property type="entry name" value="RNGDIOXGNASE"/>
</dbReference>
<dbReference type="RefSeq" id="WP_013427645.1">
    <property type="nucleotide sequence ID" value="NC_014666.1"/>
</dbReference>
<dbReference type="eggNOG" id="COG4638">
    <property type="taxonomic scope" value="Bacteria"/>
</dbReference>
<evidence type="ECO:0000256" key="6">
    <source>
        <dbReference type="ARBA" id="ARBA00023014"/>
    </source>
</evidence>
<dbReference type="KEGG" id="fri:FraEuI1c_6558"/>
<gene>
    <name evidence="9" type="ordered locus">FraEuI1c_6558</name>
</gene>
<dbReference type="EMBL" id="CP002299">
    <property type="protein sequence ID" value="ADP84534.1"/>
    <property type="molecule type" value="Genomic_DNA"/>
</dbReference>
<dbReference type="PANTHER" id="PTHR43756:SF5">
    <property type="entry name" value="CHOLINE MONOOXYGENASE, CHLOROPLASTIC"/>
    <property type="match status" value="1"/>
</dbReference>
<keyword evidence="4" id="KW-0560">Oxidoreductase</keyword>
<dbReference type="PROSITE" id="PS00570">
    <property type="entry name" value="RING_HYDROXYL_ALPHA"/>
    <property type="match status" value="1"/>
</dbReference>
<name>E3J9N1_PSEI1</name>
<dbReference type="GO" id="GO:0051537">
    <property type="term" value="F:2 iron, 2 sulfur cluster binding"/>
    <property type="evidence" value="ECO:0007669"/>
    <property type="project" value="UniProtKB-KW"/>
</dbReference>
<dbReference type="GO" id="GO:0016705">
    <property type="term" value="F:oxidoreductase activity, acting on paired donors, with incorporation or reduction of molecular oxygen"/>
    <property type="evidence" value="ECO:0007669"/>
    <property type="project" value="UniProtKB-ARBA"/>
</dbReference>
<reference evidence="9 10" key="1">
    <citation type="submission" date="2010-10" db="EMBL/GenBank/DDBJ databases">
        <title>Complete sequence of Frankia sp. EuI1c.</title>
        <authorList>
            <consortium name="US DOE Joint Genome Institute"/>
            <person name="Lucas S."/>
            <person name="Copeland A."/>
            <person name="Lapidus A."/>
            <person name="Cheng J.-F."/>
            <person name="Bruce D."/>
            <person name="Goodwin L."/>
            <person name="Pitluck S."/>
            <person name="Chertkov O."/>
            <person name="Detter J.C."/>
            <person name="Han C."/>
            <person name="Tapia R."/>
            <person name="Land M."/>
            <person name="Hauser L."/>
            <person name="Jeffries C."/>
            <person name="Kyrpides N."/>
            <person name="Ivanova N."/>
            <person name="Mikhailova N."/>
            <person name="Beauchemin N."/>
            <person name="Sen A."/>
            <person name="Sur S.A."/>
            <person name="Gtari M."/>
            <person name="Wall L."/>
            <person name="Tisa L."/>
            <person name="Woyke T."/>
        </authorList>
    </citation>
    <scope>NUCLEOTIDE SEQUENCE [LARGE SCALE GENOMIC DNA]</scope>
    <source>
        <strain evidence="10">DSM 45817 / CECT 9037 / EuI1c</strain>
    </source>
</reference>
<dbReference type="SUPFAM" id="SSF55961">
    <property type="entry name" value="Bet v1-like"/>
    <property type="match status" value="1"/>
</dbReference>
<evidence type="ECO:0000256" key="3">
    <source>
        <dbReference type="ARBA" id="ARBA00022723"/>
    </source>
</evidence>
<evidence type="ECO:0000256" key="7">
    <source>
        <dbReference type="ARBA" id="ARBA00023027"/>
    </source>
</evidence>
<comment type="cofactor">
    <cofactor evidence="1">
        <name>Fe cation</name>
        <dbReference type="ChEBI" id="CHEBI:24875"/>
    </cofactor>
</comment>
<accession>E3J9N1</accession>
<dbReference type="Proteomes" id="UP000002484">
    <property type="component" value="Chromosome"/>
</dbReference>
<keyword evidence="10" id="KW-1185">Reference proteome</keyword>
<feature type="domain" description="Rieske" evidence="8">
    <location>
        <begin position="59"/>
        <end position="166"/>
    </location>
</feature>
<dbReference type="CDD" id="cd03469">
    <property type="entry name" value="Rieske_RO_Alpha_N"/>
    <property type="match status" value="1"/>
</dbReference>
<evidence type="ECO:0000313" key="9">
    <source>
        <dbReference type="EMBL" id="ADP84534.1"/>
    </source>
</evidence>
<dbReference type="Pfam" id="PF00355">
    <property type="entry name" value="Rieske"/>
    <property type="match status" value="1"/>
</dbReference>
<dbReference type="AlphaFoldDB" id="E3J9N1"/>
<dbReference type="GO" id="GO:0004497">
    <property type="term" value="F:monooxygenase activity"/>
    <property type="evidence" value="ECO:0007669"/>
    <property type="project" value="UniProtKB-ARBA"/>
</dbReference>
<dbReference type="InterPro" id="IPR015881">
    <property type="entry name" value="ARHD_Rieske_2Fe_2S"/>
</dbReference>
<dbReference type="PANTHER" id="PTHR43756">
    <property type="entry name" value="CHOLINE MONOOXYGENASE, CHLOROPLASTIC"/>
    <property type="match status" value="1"/>
</dbReference>
<evidence type="ECO:0000313" key="10">
    <source>
        <dbReference type="Proteomes" id="UP000002484"/>
    </source>
</evidence>
<dbReference type="InterPro" id="IPR001663">
    <property type="entry name" value="Rng_hydr_dOase-A"/>
</dbReference>
<sequence length="468" mass="53026">MTIEATRPTLPGDWLDDAELGLSGLDCEAGELSWKITTERYTSPQIAARERDLIWMRTWQVVGRVDELAKAGDWKTYQLFDQSFIIVRGRDDVIRGFVNACRHRGNLLCAQRKGNSRQFLCQYHLWSYDLRGDCRGILRESRAGVDRNDVSLLPVPVDTFGGFIFLNPDPDAKPLAEYLGPEVVELLQPYRMEQFVTVMDVEEALECNWKVVMDAFQEGYHLWGVHPQLLNVIYPDPEKGRYWFLGDHGVATTPFDVPRPASGPDGAQGETFGPEEQVAGIRKLPDTFPAVPLMLPRFEELVAEYRGDDGVLVFPDGVTARTLLQRATRDTLTGMGLDVGELTDNQMTDNQGWVLFPNFFMTVRAGECHIVMPTPHSSGDPNKCVWHVASYMYLSDDLAALAKAEPVVVEEPGSYTYFEALQQDYEQMQRQQAGLRNNRLTHETITREEMVVARFHHVLDRYLTGAES</sequence>
<keyword evidence="2" id="KW-0001">2Fe-2S</keyword>
<dbReference type="InParanoid" id="E3J9N1"/>
<keyword evidence="6" id="KW-0411">Iron-sulfur</keyword>
<dbReference type="Gene3D" id="2.102.10.10">
    <property type="entry name" value="Rieske [2Fe-2S] iron-sulphur domain"/>
    <property type="match status" value="1"/>
</dbReference>
<evidence type="ECO:0000256" key="5">
    <source>
        <dbReference type="ARBA" id="ARBA00023004"/>
    </source>
</evidence>
<evidence type="ECO:0000256" key="4">
    <source>
        <dbReference type="ARBA" id="ARBA00023002"/>
    </source>
</evidence>
<dbReference type="InterPro" id="IPR036922">
    <property type="entry name" value="Rieske_2Fe-2S_sf"/>
</dbReference>
<dbReference type="STRING" id="298654.FraEuI1c_6558"/>
<evidence type="ECO:0000259" key="8">
    <source>
        <dbReference type="PROSITE" id="PS51296"/>
    </source>
</evidence>
<dbReference type="Pfam" id="PF00848">
    <property type="entry name" value="Ring_hydroxyl_A"/>
    <property type="match status" value="2"/>
</dbReference>
<dbReference type="HOGENOM" id="CLU_026244_3_1_11"/>